<evidence type="ECO:0000256" key="9">
    <source>
        <dbReference type="ARBA" id="ARBA00022982"/>
    </source>
</evidence>
<dbReference type="STRING" id="356660.SAMN05444336_108131"/>
<dbReference type="InterPro" id="IPR036909">
    <property type="entry name" value="Cyt_c-like_dom_sf"/>
</dbReference>
<feature type="binding site" description="covalent" evidence="12">
    <location>
        <position position="45"/>
    </location>
    <ligand>
        <name>heme c</name>
        <dbReference type="ChEBI" id="CHEBI:61717"/>
        <label>1</label>
    </ligand>
</feature>
<sequence>MRRRPPLLALAALAAAPAVAVADQTQFGEVERGRYLATVGNCISCHTDAEHGGAPLAGGRAMETPFGTIFTPNITFDDETGIGRWSRDDFWRAMRRGERPDGAQLYPAFPYPWFTRMPREDVDAIYAYLSTLPTETRPKPENALPFPLTVRETVVAWNALYFEEGPLPPAPDRSDAWLRGRYLVEGPGHCGACHSDKNIAGASAETLLGTVKPDAHLTGGVLENWLAPEIRGGEGGLLSDWTAEDIAAFLGEGRNRHSSALTRMGEVVTNSTSRMTRDDLLAIATYLKSLKGPARDTVEAAEPAAMKAGEAIYMDACSACHGRDGGGVEGMFGRLDGSAKANSADPTTLIRIVLEGARSQPSDRYPSPISMPAFDWKLSDQEVADVLTYVRQSWGNSAASVAAEEVGDLRDKLTASH</sequence>
<feature type="signal peptide" evidence="14">
    <location>
        <begin position="1"/>
        <end position="22"/>
    </location>
</feature>
<keyword evidence="4 12" id="KW-0349">Heme</keyword>
<feature type="binding site" description="axial binding residue" evidence="13">
    <location>
        <position position="194"/>
    </location>
    <ligand>
        <name>heme c</name>
        <dbReference type="ChEBI" id="CHEBI:61717"/>
        <label>2</label>
    </ligand>
    <ligandPart>
        <name>Fe</name>
        <dbReference type="ChEBI" id="CHEBI:18248"/>
    </ligandPart>
</feature>
<feature type="binding site" description="covalent" evidence="12">
    <location>
        <position position="320"/>
    </location>
    <ligand>
        <name>heme c</name>
        <dbReference type="ChEBI" id="CHEBI:61717"/>
        <label>3</label>
    </ligand>
</feature>
<evidence type="ECO:0000256" key="6">
    <source>
        <dbReference type="ARBA" id="ARBA00022723"/>
    </source>
</evidence>
<dbReference type="PROSITE" id="PS51007">
    <property type="entry name" value="CYTC"/>
    <property type="match status" value="3"/>
</dbReference>
<keyword evidence="5" id="KW-0679">Respiratory chain</keyword>
<dbReference type="AlphaFoldDB" id="A0A1H3DSA7"/>
<dbReference type="Proteomes" id="UP000199118">
    <property type="component" value="Unassembled WGS sequence"/>
</dbReference>
<comment type="subcellular location">
    <subcellularLocation>
        <location evidence="1">Cell membrane</location>
    </subcellularLocation>
</comment>
<feature type="binding site" description="covalent" evidence="12">
    <location>
        <position position="193"/>
    </location>
    <ligand>
        <name>heme c</name>
        <dbReference type="ChEBI" id="CHEBI:61717"/>
        <label>2</label>
    </ligand>
</feature>
<dbReference type="GO" id="GO:0020037">
    <property type="term" value="F:heme binding"/>
    <property type="evidence" value="ECO:0007669"/>
    <property type="project" value="InterPro"/>
</dbReference>
<dbReference type="RefSeq" id="WP_092684262.1">
    <property type="nucleotide sequence ID" value="NZ_FNMZ01000008.1"/>
</dbReference>
<name>A0A1H3DSA7_9RHOB</name>
<dbReference type="OrthoDB" id="9811281at2"/>
<dbReference type="GO" id="GO:0005886">
    <property type="term" value="C:plasma membrane"/>
    <property type="evidence" value="ECO:0007669"/>
    <property type="project" value="UniProtKB-SubCell"/>
</dbReference>
<feature type="binding site" description="covalent" evidence="12">
    <location>
        <position position="317"/>
    </location>
    <ligand>
        <name>heme c</name>
        <dbReference type="ChEBI" id="CHEBI:61717"/>
        <label>3</label>
    </ligand>
</feature>
<evidence type="ECO:0000313" key="17">
    <source>
        <dbReference type="Proteomes" id="UP000199118"/>
    </source>
</evidence>
<keyword evidence="8" id="KW-0677">Repeat</keyword>
<keyword evidence="9" id="KW-0249">Electron transport</keyword>
<feature type="binding site" description="covalent" evidence="12">
    <location>
        <position position="42"/>
    </location>
    <ligand>
        <name>heme c</name>
        <dbReference type="ChEBI" id="CHEBI:61717"/>
        <label>1</label>
    </ligand>
</feature>
<evidence type="ECO:0000256" key="7">
    <source>
        <dbReference type="ARBA" id="ARBA00022729"/>
    </source>
</evidence>
<dbReference type="InterPro" id="IPR014353">
    <property type="entry name" value="Membr-bd_ADH_cyt_c"/>
</dbReference>
<dbReference type="InterPro" id="IPR009056">
    <property type="entry name" value="Cyt_c-like_dom"/>
</dbReference>
<comment type="cofactor">
    <cofactor evidence="12">
        <name>heme c</name>
        <dbReference type="ChEBI" id="CHEBI:61717"/>
    </cofactor>
    <text evidence="12">Binds 3 heme c groups covalently per subunit.</text>
</comment>
<evidence type="ECO:0000256" key="2">
    <source>
        <dbReference type="ARBA" id="ARBA00022448"/>
    </source>
</evidence>
<keyword evidence="17" id="KW-1185">Reference proteome</keyword>
<dbReference type="InterPro" id="IPR008168">
    <property type="entry name" value="Cyt_C_IC"/>
</dbReference>
<keyword evidence="7 14" id="KW-0732">Signal</keyword>
<keyword evidence="3" id="KW-1003">Cell membrane</keyword>
<keyword evidence="10 13" id="KW-0408">Iron</keyword>
<keyword evidence="6 13" id="KW-0479">Metal-binding</keyword>
<evidence type="ECO:0000259" key="15">
    <source>
        <dbReference type="PROSITE" id="PS51007"/>
    </source>
</evidence>
<dbReference type="PIRSF" id="PIRSF000018">
    <property type="entry name" value="Mb_ADH_cyt_c"/>
    <property type="match status" value="1"/>
</dbReference>
<feature type="domain" description="Cytochrome c" evidence="15">
    <location>
        <begin position="28"/>
        <end position="133"/>
    </location>
</feature>
<evidence type="ECO:0000256" key="4">
    <source>
        <dbReference type="ARBA" id="ARBA00022617"/>
    </source>
</evidence>
<feature type="chain" id="PRO_5011742300" evidence="14">
    <location>
        <begin position="23"/>
        <end position="417"/>
    </location>
</feature>
<dbReference type="Pfam" id="PF00034">
    <property type="entry name" value="Cytochrom_C"/>
    <property type="match status" value="2"/>
</dbReference>
<feature type="binding site" description="covalent" evidence="12">
    <location>
        <position position="190"/>
    </location>
    <ligand>
        <name>heme c</name>
        <dbReference type="ChEBI" id="CHEBI:61717"/>
        <label>2</label>
    </ligand>
</feature>
<evidence type="ECO:0000256" key="13">
    <source>
        <dbReference type="PIRSR" id="PIRSR000018-51"/>
    </source>
</evidence>
<evidence type="ECO:0000256" key="8">
    <source>
        <dbReference type="ARBA" id="ARBA00022737"/>
    </source>
</evidence>
<feature type="domain" description="Cytochrome c" evidence="15">
    <location>
        <begin position="175"/>
        <end position="291"/>
    </location>
</feature>
<keyword evidence="11" id="KW-0472">Membrane</keyword>
<dbReference type="GO" id="GO:0009055">
    <property type="term" value="F:electron transfer activity"/>
    <property type="evidence" value="ECO:0007669"/>
    <property type="project" value="InterPro"/>
</dbReference>
<dbReference type="InterPro" id="IPR051459">
    <property type="entry name" value="Cytochrome_c-type_DH"/>
</dbReference>
<gene>
    <name evidence="16" type="ORF">SAMN05444336_108131</name>
</gene>
<protein>
    <submittedName>
        <fullName evidence="16">Cytochrome c, mono-and diheme variants</fullName>
    </submittedName>
</protein>
<keyword evidence="2" id="KW-0813">Transport</keyword>
<organism evidence="16 17">
    <name type="scientific">Albimonas donghaensis</name>
    <dbReference type="NCBI Taxonomy" id="356660"/>
    <lineage>
        <taxon>Bacteria</taxon>
        <taxon>Pseudomonadati</taxon>
        <taxon>Pseudomonadota</taxon>
        <taxon>Alphaproteobacteria</taxon>
        <taxon>Rhodobacterales</taxon>
        <taxon>Paracoccaceae</taxon>
        <taxon>Albimonas</taxon>
    </lineage>
</organism>
<dbReference type="Gene3D" id="1.10.760.10">
    <property type="entry name" value="Cytochrome c-like domain"/>
    <property type="match status" value="2"/>
</dbReference>
<dbReference type="EMBL" id="FNMZ01000008">
    <property type="protein sequence ID" value="SDX69422.1"/>
    <property type="molecule type" value="Genomic_DNA"/>
</dbReference>
<reference evidence="16 17" key="1">
    <citation type="submission" date="2016-10" db="EMBL/GenBank/DDBJ databases">
        <authorList>
            <person name="de Groot N.N."/>
        </authorList>
    </citation>
    <scope>NUCLEOTIDE SEQUENCE [LARGE SCALE GENOMIC DNA]</scope>
    <source>
        <strain evidence="16 17">DSM 17890</strain>
    </source>
</reference>
<feature type="binding site" description="axial binding residue" evidence="13">
    <location>
        <position position="46"/>
    </location>
    <ligand>
        <name>heme c</name>
        <dbReference type="ChEBI" id="CHEBI:61717"/>
        <label>1</label>
    </ligand>
    <ligandPart>
        <name>Fe</name>
        <dbReference type="ChEBI" id="CHEBI:18248"/>
    </ligandPart>
</feature>
<evidence type="ECO:0000256" key="5">
    <source>
        <dbReference type="ARBA" id="ARBA00022660"/>
    </source>
</evidence>
<dbReference type="SUPFAM" id="SSF46626">
    <property type="entry name" value="Cytochrome c"/>
    <property type="match status" value="3"/>
</dbReference>
<proteinExistence type="predicted"/>
<evidence type="ECO:0000256" key="12">
    <source>
        <dbReference type="PIRSR" id="PIRSR000018-50"/>
    </source>
</evidence>
<feature type="binding site" description="axial binding residue" evidence="13">
    <location>
        <position position="321"/>
    </location>
    <ligand>
        <name>heme c</name>
        <dbReference type="ChEBI" id="CHEBI:61717"/>
        <label>3</label>
    </ligand>
    <ligandPart>
        <name>Fe</name>
        <dbReference type="ChEBI" id="CHEBI:18248"/>
    </ligandPart>
</feature>
<evidence type="ECO:0000256" key="10">
    <source>
        <dbReference type="ARBA" id="ARBA00023004"/>
    </source>
</evidence>
<dbReference type="PRINTS" id="PR00605">
    <property type="entry name" value="CYTCHROMECIC"/>
</dbReference>
<evidence type="ECO:0000256" key="14">
    <source>
        <dbReference type="SAM" id="SignalP"/>
    </source>
</evidence>
<evidence type="ECO:0000256" key="1">
    <source>
        <dbReference type="ARBA" id="ARBA00004236"/>
    </source>
</evidence>
<dbReference type="PANTHER" id="PTHR35008:SF8">
    <property type="entry name" value="ALCOHOL DEHYDROGENASE CYTOCHROME C SUBUNIT"/>
    <property type="match status" value="1"/>
</dbReference>
<accession>A0A1H3DSA7</accession>
<evidence type="ECO:0000256" key="11">
    <source>
        <dbReference type="ARBA" id="ARBA00023136"/>
    </source>
</evidence>
<dbReference type="PANTHER" id="PTHR35008">
    <property type="entry name" value="BLL4482 PROTEIN-RELATED"/>
    <property type="match status" value="1"/>
</dbReference>
<evidence type="ECO:0000313" key="16">
    <source>
        <dbReference type="EMBL" id="SDX69422.1"/>
    </source>
</evidence>
<evidence type="ECO:0000256" key="3">
    <source>
        <dbReference type="ARBA" id="ARBA00022475"/>
    </source>
</evidence>
<dbReference type="GO" id="GO:0016614">
    <property type="term" value="F:oxidoreductase activity, acting on CH-OH group of donors"/>
    <property type="evidence" value="ECO:0007669"/>
    <property type="project" value="InterPro"/>
</dbReference>
<feature type="domain" description="Cytochrome c" evidence="15">
    <location>
        <begin position="304"/>
        <end position="394"/>
    </location>
</feature>
<dbReference type="GO" id="GO:0005506">
    <property type="term" value="F:iron ion binding"/>
    <property type="evidence" value="ECO:0007669"/>
    <property type="project" value="InterPro"/>
</dbReference>